<dbReference type="HOGENOM" id="CLU_231379_0_0_1"/>
<proteinExistence type="predicted"/>
<organism evidence="2 3">
    <name type="scientific">Giardia intestinalis (strain ATCC 50803 / WB clone C6)</name>
    <name type="common">Giardia lamblia</name>
    <dbReference type="NCBI Taxonomy" id="184922"/>
    <lineage>
        <taxon>Eukaryota</taxon>
        <taxon>Metamonada</taxon>
        <taxon>Diplomonadida</taxon>
        <taxon>Hexamitidae</taxon>
        <taxon>Giardiinae</taxon>
        <taxon>Giardia</taxon>
    </lineage>
</organism>
<feature type="region of interest" description="Disordered" evidence="1">
    <location>
        <begin position="606"/>
        <end position="631"/>
    </location>
</feature>
<accession>D3KGZ8</accession>
<name>D3KGZ8_GIAIC</name>
<dbReference type="Proteomes" id="UP000001548">
    <property type="component" value="Unassembled WGS sequence"/>
</dbReference>
<feature type="region of interest" description="Disordered" evidence="1">
    <location>
        <begin position="1278"/>
        <end position="1301"/>
    </location>
</feature>
<dbReference type="EMBL" id="AACB03000002">
    <property type="protein sequence ID" value="KAE8304180.1"/>
    <property type="molecule type" value="Genomic_DNA"/>
</dbReference>
<evidence type="ECO:0000313" key="3">
    <source>
        <dbReference type="Proteomes" id="UP000001548"/>
    </source>
</evidence>
<feature type="compositionally biased region" description="Basic and acidic residues" evidence="1">
    <location>
        <begin position="1292"/>
        <end position="1301"/>
    </location>
</feature>
<feature type="compositionally biased region" description="Basic residues" evidence="1">
    <location>
        <begin position="615"/>
        <end position="624"/>
    </location>
</feature>
<dbReference type="SUPFAM" id="SSF52047">
    <property type="entry name" value="RNI-like"/>
    <property type="match status" value="1"/>
</dbReference>
<keyword evidence="3" id="KW-1185">Reference proteome</keyword>
<feature type="region of interest" description="Disordered" evidence="1">
    <location>
        <begin position="733"/>
        <end position="754"/>
    </location>
</feature>
<feature type="compositionally biased region" description="Low complexity" evidence="1">
    <location>
        <begin position="1279"/>
        <end position="1291"/>
    </location>
</feature>
<sequence>MINMVPDSLFLRIVQGSVLLASETKGCALKSLPIICNEIVCARCRRVSILVRSYSCGHCLCLECSPLSNLICVCCKDFIQDSVMLVSPVDRLLSALNAAIQCPHNKSCRAYYSLSAYLMHLHTAHYSRAYLADSSSQKTATAIAPLENGRPGHEMILVDSQSPQAVESVIELLCTTPSTENLMDDSKALYQLQIGDSVFTGTPEALQNDFARIEEAITKCSVFSRKEYQFIVEKTSKAYTSDGVQQGKALNFNIQQLFRWHIYHLAELPNELQKTKVCATLTSVNYTPQFSHLFVNFICQMPSLKSLIIDNETFHFSISTIIQLQNKAVHLRELYIFSCHFDIDLNMLRELRTVWLPTLTTLVIDFSVLTKAFSGTYISMLSTLTFMYLSDFMGHDYLDYRATAAAPGKRQGKQGSLLSNLFFKKHSSPSPKDKEDKRYKPFVLQKIERSSILLKSVSEKPKTSGAKARALPVPIAYASYNHSSSRENSARTSDCSCDNNSFDSSNAPNILEDIRLSATSPLMILNSYHSLLCQRYGTTLGLIHYPISSDLPFLGAWGEEPSGFFGLVFDGVSYDISTVALKLMEDTAIEPLIPLGAFRTSKPLNISCQGEDGKGKRKEKRGRHEKGQDSNHLAKHSLAYLFYTPSFVPSGTVTFTDFCKSFTPECLNLALLLFICRYDVSLEHVRVLVLNLSETLSYRRNILDYVVKSLALRSNADVEQILEYRTKLSFISRRDEPPPKGSEASLSPQCDPDDSTGYDEKVAFFLDSLVALLPYLYRIREIKLGPRSSNMSLLLPPYNGAIYVSLLRLIFVASRRLISIHPAINYILPLLTGVERFRTIDVFYAHVRSVYEMIRGEYFNTHYHTHTSLLEDGKKIGDLEMTSLIDDDPNCTESPGGTFNSLCNITIMTPGGKGLVYGNEIDEVHVSRPFRPFKYSVSSFDFQYEIESTLPPVHPQQLVDLYGHSGGSLKTIDSLADETYIFSHLHRLLQLMPQSNFCFLDLLPLCPPRTVVYCLQLIKEGSGSFSCSSFNAIEMLSIPCSKFFLLDTVTDPTVVLLDTLQETIGYRRSGAGNKSDSTSHKQNRYYSFVKYKCMLDKSVYAQSLMAQHRFIRHERRVRQQYKPSIVTLSKPLVLNNSYVHFFFNITPNRIENLYMGLRAFNSNRKQSVEQVDSFSIDASKYIAEIISRFILNYSDLDLLSSVCISSPLLGRTIQEGHASNLDADVSNDNSLVNDDLASPIKKEVTRGIPDPADASVTPDEAKDSAQALPNVLPPRLPTASASAVPAQSSAKVSEENKSKHSDNDPCCFVESCLCSCAVHQSSCICTGGTEFSSLVAIRLISLTLLNVDGLLYSDVNLINKAISVKLLRLLSKDLDSLLPTYNTMGSPNSRGYMSSSHTCVGVFEKYLEESPSHFTELVTTIDRFLSMLFSIPALHTDSTILNMILMQRNALFSQESFQVQKALVSARGTKDKSSQKQTVEELSPVSWRVPRLGLQFALNLKGTRFSIDSSAVGTLSEVKSQVTNTTACTYTNSIITIIKRRDAPELDIDESAHIVFKDHPAPKIHTLDIPSIDGLSIITALHNEEEACASIMESPCAQQALAESLLDAGGPLIDKEAVFLQDPSIEFPTVLPEDSPYQVTPNLRSYVASQRPVALLTICKPLLYYYMIFKVLIGESLKKGESFSPFDGQGNTILIDSPSCSLSDLIVLPIGGASFKPNTCSIFSICKSAILTQNLFRWPSQADLNVLDVPKRLSTKYRLPQNSSNLSEHSHTSIDAYPSDNTEEIIVSIYFAYQLLYTLYKRPPSTTAQHFCLKKPKIALIYGSGKLFKCVDTVISAKLLAFLLTLLATGVLTDVIVDSDVLLRYFPTSMAYNAFILNGSIVSKLYRNGSLVLGWDAVREGVDIPFALYLQLFHEIGTTKLSAESTKPLTYLDLSGTLTTVQSHSIYDYHNYSESQFAEFLKNISTLDQTIGFRTLILPTKVLSLSDLRRIYRLADIVSTSLACTRLHNIVFSSVCSIFKLVDDGPEANAELPANQFNPRTQIRSLFALKQNKCSTLHVYNRNWKDAISFLIHVGSKSKALFTRVCTLDFSPPEDDSGDKSVVISGLFDQTVSSLVLQLISLCIGVDRLVIPPPSVSEERESDIQVLKKWVEKANEMKKLQEVVLNPPNKDIASELRQSFCHLCIG</sequence>
<dbReference type="OMA" id="CNITIMT"/>
<protein>
    <submittedName>
        <fullName evidence="2">Uncharacterized protein</fullName>
    </submittedName>
</protein>
<evidence type="ECO:0000313" key="2">
    <source>
        <dbReference type="EMBL" id="KAE8304180.1"/>
    </source>
</evidence>
<dbReference type="VEuPathDB" id="GiardiaDB:GL50803_17431"/>
<gene>
    <name evidence="2" type="ORF">GL50803_0017431</name>
</gene>
<comment type="caution">
    <text evidence="2">The sequence shown here is derived from an EMBL/GenBank/DDBJ whole genome shotgun (WGS) entry which is preliminary data.</text>
</comment>
<evidence type="ECO:0000256" key="1">
    <source>
        <dbReference type="SAM" id="MobiDB-lite"/>
    </source>
</evidence>
<feature type="region of interest" description="Disordered" evidence="1">
    <location>
        <begin position="1242"/>
        <end position="1264"/>
    </location>
</feature>
<reference evidence="2 3" key="1">
    <citation type="journal article" date="2007" name="Science">
        <title>Genomic minimalism in the early diverging intestinal parasite Giardia lamblia.</title>
        <authorList>
            <person name="Morrison H.G."/>
            <person name="McArthur A.G."/>
            <person name="Gillin F.D."/>
            <person name="Aley S.B."/>
            <person name="Adam R.D."/>
            <person name="Olsen G.J."/>
            <person name="Best A.A."/>
            <person name="Cande W.Z."/>
            <person name="Chen F."/>
            <person name="Cipriano M.J."/>
            <person name="Davids B.J."/>
            <person name="Dawson S.C."/>
            <person name="Elmendorf H.G."/>
            <person name="Hehl A.B."/>
            <person name="Holder M.E."/>
            <person name="Huse S.M."/>
            <person name="Kim U.U."/>
            <person name="Lasek-Nesselquist E."/>
            <person name="Manning G."/>
            <person name="Nigam A."/>
            <person name="Nixon J.E."/>
            <person name="Palm D."/>
            <person name="Passamaneck N.E."/>
            <person name="Prabhu A."/>
            <person name="Reich C.I."/>
            <person name="Reiner D.S."/>
            <person name="Samuelson J."/>
            <person name="Svard S.G."/>
            <person name="Sogin M.L."/>
        </authorList>
    </citation>
    <scope>NUCLEOTIDE SEQUENCE [LARGE SCALE GENOMIC DNA]</scope>
    <source>
        <strain evidence="2 3">WB C6</strain>
    </source>
</reference>